<sequence length="160" mass="18311">MTSASSFAFKFDQSQLPKLDSRGNNFYKWRSAWTFAFRYAGQYKMLTGVTSKPETPGLSLTAWEDDDTKAMVLLMSAVHNDHTLGITSCDTSYDAWKYLNGRCFITFITEQFLQRQAITQHTITYISQRLNLKSTVGPRIRLALQTVLNFSQDDSPAYTY</sequence>
<evidence type="ECO:0008006" key="3">
    <source>
        <dbReference type="Google" id="ProtNLM"/>
    </source>
</evidence>
<accession>A0A3M7MG92</accession>
<name>A0A3M7MG92_9PLEO</name>
<organism evidence="1 2">
    <name type="scientific">Pyrenophora seminiperda CCB06</name>
    <dbReference type="NCBI Taxonomy" id="1302712"/>
    <lineage>
        <taxon>Eukaryota</taxon>
        <taxon>Fungi</taxon>
        <taxon>Dikarya</taxon>
        <taxon>Ascomycota</taxon>
        <taxon>Pezizomycotina</taxon>
        <taxon>Dothideomycetes</taxon>
        <taxon>Pleosporomycetidae</taxon>
        <taxon>Pleosporales</taxon>
        <taxon>Pleosporineae</taxon>
        <taxon>Pleosporaceae</taxon>
        <taxon>Pyrenophora</taxon>
    </lineage>
</organism>
<dbReference type="EMBL" id="KE747840">
    <property type="protein sequence ID" value="RMZ73551.1"/>
    <property type="molecule type" value="Genomic_DNA"/>
</dbReference>
<proteinExistence type="predicted"/>
<gene>
    <name evidence="1" type="ORF">GMOD_00008076</name>
</gene>
<dbReference type="Proteomes" id="UP000265663">
    <property type="component" value="Unassembled WGS sequence"/>
</dbReference>
<keyword evidence="2" id="KW-1185">Reference proteome</keyword>
<reference evidence="1 2" key="1">
    <citation type="journal article" date="2014" name="PLoS ONE">
        <title>De novo Genome Assembly of the Fungal Plant Pathogen Pyrenophora semeniperda.</title>
        <authorList>
            <person name="Soliai M.M."/>
            <person name="Meyer S.E."/>
            <person name="Udall J.A."/>
            <person name="Elzinga D.E."/>
            <person name="Hermansen R.A."/>
            <person name="Bodily P.M."/>
            <person name="Hart A.A."/>
            <person name="Coleman C.E."/>
        </authorList>
    </citation>
    <scope>NUCLEOTIDE SEQUENCE [LARGE SCALE GENOMIC DNA]</scope>
    <source>
        <strain evidence="1 2">CCB06</strain>
        <tissue evidence="1">Mycelium</tissue>
    </source>
</reference>
<evidence type="ECO:0000313" key="1">
    <source>
        <dbReference type="EMBL" id="RMZ73551.1"/>
    </source>
</evidence>
<protein>
    <recommendedName>
        <fullName evidence="3">UBN2_3 domain-containing protein</fullName>
    </recommendedName>
</protein>
<dbReference type="AlphaFoldDB" id="A0A3M7MG92"/>
<dbReference type="Pfam" id="PF14223">
    <property type="entry name" value="Retrotran_gag_2"/>
    <property type="match status" value="1"/>
</dbReference>
<evidence type="ECO:0000313" key="2">
    <source>
        <dbReference type="Proteomes" id="UP000265663"/>
    </source>
</evidence>
<dbReference type="OrthoDB" id="3740850at2759"/>